<keyword evidence="1" id="KW-0472">Membrane</keyword>
<keyword evidence="1" id="KW-0812">Transmembrane</keyword>
<dbReference type="Ensembl" id="ENSHCOT00000008809.1">
    <property type="protein sequence ID" value="ENSHCOP00000019421.1"/>
    <property type="gene ID" value="ENSHCOG00000004716.1"/>
</dbReference>
<evidence type="ECO:0000313" key="2">
    <source>
        <dbReference type="Ensembl" id="ENSHCOP00000019421.1"/>
    </source>
</evidence>
<name>A0A3Q2YM35_HIPCM</name>
<dbReference type="AlphaFoldDB" id="A0A3Q2YM35"/>
<keyword evidence="1" id="KW-1133">Transmembrane helix</keyword>
<sequence length="79" mass="9037">MENTTDGTWDTLAVKLNDNILETLRELKFTHMTPVQVCSMDENPTYNFNQNSTVLYTSLCACVFICFCLPSRLPVSHFL</sequence>
<reference evidence="2" key="1">
    <citation type="submission" date="2025-08" db="UniProtKB">
        <authorList>
            <consortium name="Ensembl"/>
        </authorList>
    </citation>
    <scope>IDENTIFICATION</scope>
</reference>
<protein>
    <recommendedName>
        <fullName evidence="4">DEAD-box RNA helicase Q domain-containing protein</fullName>
    </recommendedName>
</protein>
<dbReference type="Proteomes" id="UP000264820">
    <property type="component" value="Unplaced"/>
</dbReference>
<accession>A0A3Q2YM35</accession>
<evidence type="ECO:0000313" key="3">
    <source>
        <dbReference type="Proteomes" id="UP000264820"/>
    </source>
</evidence>
<feature type="transmembrane region" description="Helical" evidence="1">
    <location>
        <begin position="54"/>
        <end position="73"/>
    </location>
</feature>
<dbReference type="STRING" id="109280.ENSHCOP00000019421"/>
<proteinExistence type="predicted"/>
<evidence type="ECO:0000256" key="1">
    <source>
        <dbReference type="SAM" id="Phobius"/>
    </source>
</evidence>
<evidence type="ECO:0008006" key="4">
    <source>
        <dbReference type="Google" id="ProtNLM"/>
    </source>
</evidence>
<reference evidence="2" key="2">
    <citation type="submission" date="2025-09" db="UniProtKB">
        <authorList>
            <consortium name="Ensembl"/>
        </authorList>
    </citation>
    <scope>IDENTIFICATION</scope>
</reference>
<organism evidence="2 3">
    <name type="scientific">Hippocampus comes</name>
    <name type="common">Tiger tail seahorse</name>
    <dbReference type="NCBI Taxonomy" id="109280"/>
    <lineage>
        <taxon>Eukaryota</taxon>
        <taxon>Metazoa</taxon>
        <taxon>Chordata</taxon>
        <taxon>Craniata</taxon>
        <taxon>Vertebrata</taxon>
        <taxon>Euteleostomi</taxon>
        <taxon>Actinopterygii</taxon>
        <taxon>Neopterygii</taxon>
        <taxon>Teleostei</taxon>
        <taxon>Neoteleostei</taxon>
        <taxon>Acanthomorphata</taxon>
        <taxon>Syngnathiaria</taxon>
        <taxon>Syngnathiformes</taxon>
        <taxon>Syngnathoidei</taxon>
        <taxon>Syngnathidae</taxon>
        <taxon>Hippocampus</taxon>
    </lineage>
</organism>
<keyword evidence="3" id="KW-1185">Reference proteome</keyword>
<dbReference type="GeneTree" id="ENSGT01010000223633"/>